<keyword evidence="3" id="KW-0808">Transferase</keyword>
<dbReference type="AlphaFoldDB" id="A0A512B238"/>
<dbReference type="Proteomes" id="UP000321532">
    <property type="component" value="Unassembled WGS sequence"/>
</dbReference>
<gene>
    <name evidence="9" type="ORF">AAE02nite_36850</name>
</gene>
<feature type="transmembrane region" description="Helical" evidence="8">
    <location>
        <begin position="331"/>
        <end position="350"/>
    </location>
</feature>
<keyword evidence="6 8" id="KW-0472">Membrane</keyword>
<keyword evidence="2" id="KW-1003">Cell membrane</keyword>
<evidence type="ECO:0000256" key="6">
    <source>
        <dbReference type="ARBA" id="ARBA00023136"/>
    </source>
</evidence>
<reference evidence="9 10" key="1">
    <citation type="submission" date="2019-07" db="EMBL/GenBank/DDBJ databases">
        <title>Whole genome shotgun sequence of Adhaeribacter aerolatus NBRC 106133.</title>
        <authorList>
            <person name="Hosoyama A."/>
            <person name="Uohara A."/>
            <person name="Ohji S."/>
            <person name="Ichikawa N."/>
        </authorList>
    </citation>
    <scope>NUCLEOTIDE SEQUENCE [LARGE SCALE GENOMIC DNA]</scope>
    <source>
        <strain evidence="9 10">NBRC 106133</strain>
    </source>
</reference>
<evidence type="ECO:0000256" key="2">
    <source>
        <dbReference type="ARBA" id="ARBA00022475"/>
    </source>
</evidence>
<evidence type="ECO:0000313" key="9">
    <source>
        <dbReference type="EMBL" id="GEO06021.1"/>
    </source>
</evidence>
<comment type="similarity">
    <text evidence="7">Belongs to the glycosyltransferase 87 family.</text>
</comment>
<keyword evidence="10" id="KW-1185">Reference proteome</keyword>
<feature type="transmembrane region" description="Helical" evidence="8">
    <location>
        <begin position="12"/>
        <end position="32"/>
    </location>
</feature>
<evidence type="ECO:0000256" key="8">
    <source>
        <dbReference type="SAM" id="Phobius"/>
    </source>
</evidence>
<protein>
    <submittedName>
        <fullName evidence="9">Membrane protein</fullName>
    </submittedName>
</protein>
<sequence>MLKRIKEIEIDYKFVLIVFVSFAVFASVQAYLKPWSLNASNGRYYTHYNNYIIFKQSFFHLLAGKDLYRHYLLEQWDLYKYSPVFSLLFGIFALLPNLVGLLFWNLVNASVLFLGMRYLPQLPGKTKAIMLLAIALELLTSLQNEQSNALTGGLIILGFALLERKHYWWAAGCIVFSVYIKLFGLVAMALYLFYPHKWKIGLYTTAWVLLLFILPLVVVQPGQFWFLYQNWYNLLVNDHSISDGFSVMGWFRTWFDFRPDKLHVLLIGALLFCLPLLRVDRYPDYYFRLQGLASVLIWVVIFNHRAESATFIIAMSGVVIWYFSQERKPENLVLFMLAFIFTQLAPTDIFPRFIRKEYFQPYVVKAVPCILLWIKLIYDMLLAKYTPRYPQPLPEVSAISTFKNPAVGNH</sequence>
<comment type="subcellular location">
    <subcellularLocation>
        <location evidence="1">Cell membrane</location>
        <topology evidence="1">Multi-pass membrane protein</topology>
    </subcellularLocation>
</comment>
<keyword evidence="4 8" id="KW-0812">Transmembrane</keyword>
<feature type="transmembrane region" description="Helical" evidence="8">
    <location>
        <begin position="262"/>
        <end position="278"/>
    </location>
</feature>
<dbReference type="GO" id="GO:0005886">
    <property type="term" value="C:plasma membrane"/>
    <property type="evidence" value="ECO:0007669"/>
    <property type="project" value="UniProtKB-SubCell"/>
</dbReference>
<evidence type="ECO:0000256" key="4">
    <source>
        <dbReference type="ARBA" id="ARBA00022692"/>
    </source>
</evidence>
<feature type="transmembrane region" description="Helical" evidence="8">
    <location>
        <begin position="167"/>
        <end position="194"/>
    </location>
</feature>
<dbReference type="EMBL" id="BJYS01000030">
    <property type="protein sequence ID" value="GEO06021.1"/>
    <property type="molecule type" value="Genomic_DNA"/>
</dbReference>
<feature type="transmembrane region" description="Helical" evidence="8">
    <location>
        <begin position="206"/>
        <end position="228"/>
    </location>
</feature>
<accession>A0A512B238</accession>
<evidence type="ECO:0000256" key="7">
    <source>
        <dbReference type="ARBA" id="ARBA00024033"/>
    </source>
</evidence>
<name>A0A512B238_9BACT</name>
<proteinExistence type="inferred from homology"/>
<evidence type="ECO:0000256" key="1">
    <source>
        <dbReference type="ARBA" id="ARBA00004651"/>
    </source>
</evidence>
<dbReference type="OrthoDB" id="1070018at2"/>
<evidence type="ECO:0000313" key="10">
    <source>
        <dbReference type="Proteomes" id="UP000321532"/>
    </source>
</evidence>
<evidence type="ECO:0000256" key="3">
    <source>
        <dbReference type="ARBA" id="ARBA00022679"/>
    </source>
</evidence>
<dbReference type="InterPro" id="IPR018584">
    <property type="entry name" value="GT87"/>
</dbReference>
<dbReference type="Pfam" id="PF09594">
    <property type="entry name" value="GT87"/>
    <property type="match status" value="1"/>
</dbReference>
<keyword evidence="5 8" id="KW-1133">Transmembrane helix</keyword>
<comment type="caution">
    <text evidence="9">The sequence shown here is derived from an EMBL/GenBank/DDBJ whole genome shotgun (WGS) entry which is preliminary data.</text>
</comment>
<feature type="transmembrane region" description="Helical" evidence="8">
    <location>
        <begin position="84"/>
        <end position="107"/>
    </location>
</feature>
<organism evidence="9 10">
    <name type="scientific">Adhaeribacter aerolatus</name>
    <dbReference type="NCBI Taxonomy" id="670289"/>
    <lineage>
        <taxon>Bacteria</taxon>
        <taxon>Pseudomonadati</taxon>
        <taxon>Bacteroidota</taxon>
        <taxon>Cytophagia</taxon>
        <taxon>Cytophagales</taxon>
        <taxon>Hymenobacteraceae</taxon>
        <taxon>Adhaeribacter</taxon>
    </lineage>
</organism>
<evidence type="ECO:0000256" key="5">
    <source>
        <dbReference type="ARBA" id="ARBA00022989"/>
    </source>
</evidence>
<dbReference type="GO" id="GO:0016758">
    <property type="term" value="F:hexosyltransferase activity"/>
    <property type="evidence" value="ECO:0007669"/>
    <property type="project" value="InterPro"/>
</dbReference>
<feature type="transmembrane region" description="Helical" evidence="8">
    <location>
        <begin position="362"/>
        <end position="378"/>
    </location>
</feature>
<dbReference type="RefSeq" id="WP_146901234.1">
    <property type="nucleotide sequence ID" value="NZ_BJYS01000030.1"/>
</dbReference>